<organism evidence="7 8">
    <name type="scientific">Mastigocoleus testarum BC008</name>
    <dbReference type="NCBI Taxonomy" id="371196"/>
    <lineage>
        <taxon>Bacteria</taxon>
        <taxon>Bacillati</taxon>
        <taxon>Cyanobacteriota</taxon>
        <taxon>Cyanophyceae</taxon>
        <taxon>Nostocales</taxon>
        <taxon>Hapalosiphonaceae</taxon>
        <taxon>Mastigocoleus</taxon>
    </lineage>
</organism>
<keyword evidence="1" id="KW-0001">2Fe-2S</keyword>
<dbReference type="SUPFAM" id="SSF50022">
    <property type="entry name" value="ISP domain"/>
    <property type="match status" value="1"/>
</dbReference>
<keyword evidence="2" id="KW-0479">Metal-binding</keyword>
<reference evidence="7 8" key="1">
    <citation type="journal article" date="2015" name="Genome Announc.">
        <title>Draft Genome of the Euendolithic (true boring) Cyanobacterium Mastigocoleus testarum strain BC008.</title>
        <authorList>
            <person name="Guida B.S."/>
            <person name="Garcia-Pichel F."/>
        </authorList>
    </citation>
    <scope>NUCLEOTIDE SEQUENCE [LARGE SCALE GENOMIC DNA]</scope>
    <source>
        <strain evidence="7 8">BC008</strain>
    </source>
</reference>
<dbReference type="PROSITE" id="PS51296">
    <property type="entry name" value="RIESKE"/>
    <property type="match status" value="1"/>
</dbReference>
<dbReference type="PANTHER" id="PTHR21266">
    <property type="entry name" value="IRON-SULFUR DOMAIN CONTAINING PROTEIN"/>
    <property type="match status" value="1"/>
</dbReference>
<comment type="caution">
    <text evidence="7">The sequence shown here is derived from an EMBL/GenBank/DDBJ whole genome shotgun (WGS) entry which is preliminary data.</text>
</comment>
<dbReference type="Pfam" id="PF00355">
    <property type="entry name" value="Rieske"/>
    <property type="match status" value="1"/>
</dbReference>
<evidence type="ECO:0000256" key="1">
    <source>
        <dbReference type="ARBA" id="ARBA00022714"/>
    </source>
</evidence>
<evidence type="ECO:0000313" key="8">
    <source>
        <dbReference type="Proteomes" id="UP000053372"/>
    </source>
</evidence>
<dbReference type="GO" id="GO:0051537">
    <property type="term" value="F:2 iron, 2 sulfur cluster binding"/>
    <property type="evidence" value="ECO:0007669"/>
    <property type="project" value="UniProtKB-KW"/>
</dbReference>
<dbReference type="Proteomes" id="UP000053372">
    <property type="component" value="Unassembled WGS sequence"/>
</dbReference>
<evidence type="ECO:0000313" key="7">
    <source>
        <dbReference type="EMBL" id="KST64231.1"/>
    </source>
</evidence>
<proteinExistence type="predicted"/>
<dbReference type="GO" id="GO:0046872">
    <property type="term" value="F:metal ion binding"/>
    <property type="evidence" value="ECO:0007669"/>
    <property type="project" value="UniProtKB-KW"/>
</dbReference>
<keyword evidence="8" id="KW-1185">Reference proteome</keyword>
<protein>
    <submittedName>
        <fullName evidence="7">Rieske (2Fe-2S) protein</fullName>
    </submittedName>
</protein>
<dbReference type="EMBL" id="LMTZ01000126">
    <property type="protein sequence ID" value="KST64231.1"/>
    <property type="molecule type" value="Genomic_DNA"/>
</dbReference>
<feature type="domain" description="Rieske" evidence="5">
    <location>
        <begin position="10"/>
        <end position="110"/>
    </location>
</feature>
<dbReference type="Gene3D" id="2.102.10.10">
    <property type="entry name" value="Rieske [2Fe-2S] iron-sulphur domain"/>
    <property type="match status" value="1"/>
</dbReference>
<keyword evidence="4" id="KW-0411">Iron-sulfur</keyword>
<evidence type="ECO:0000259" key="5">
    <source>
        <dbReference type="PROSITE" id="PS51296"/>
    </source>
</evidence>
<accession>A0A0V7ZIR0</accession>
<name>A0A0V7ZIR0_9CYAN</name>
<sequence>MNAILPGAPWLVAHRSMLGINKPYKITLNNCDYVIWQNSQGKIFALENVCPHMQAPLSNGWICQTHSSITCPFHALEFNGEGKLVKDGEPKGEAIANALDLIVQDDLIWTYGIFEPRLPIPNLISERTKGFNFVDITGSKSIQASFFNSIRINYDFNHQNGVHHDIFRIRDNPVQSFDSDGYYAKVIQTFLRENNTLNEILQNPSLLNLPKQIVNELEYSFPCITLFKAKISLGEILQFFILYPETENKTRTFVILYGNWCNPMMKIPGLRFLIERSLLKATAKVVEQDYTTVESLYPQQEPKIRLPREEIMFYVQKLYHEW</sequence>
<dbReference type="GO" id="GO:0004497">
    <property type="term" value="F:monooxygenase activity"/>
    <property type="evidence" value="ECO:0007669"/>
    <property type="project" value="UniProtKB-ARBA"/>
</dbReference>
<dbReference type="GO" id="GO:0016705">
    <property type="term" value="F:oxidoreductase activity, acting on paired donors, with incorporation or reduction of molecular oxygen"/>
    <property type="evidence" value="ECO:0007669"/>
    <property type="project" value="UniProtKB-ARBA"/>
</dbReference>
<dbReference type="EMBL" id="LMTZ01000130">
    <property type="protein sequence ID" value="KST63896.1"/>
    <property type="molecule type" value="Genomic_DNA"/>
</dbReference>
<dbReference type="PANTHER" id="PTHR21266:SF57">
    <property type="entry name" value="3-CHLOROBENZOATE-3,4-DIOXYGENASE"/>
    <property type="match status" value="1"/>
</dbReference>
<evidence type="ECO:0000256" key="3">
    <source>
        <dbReference type="ARBA" id="ARBA00023004"/>
    </source>
</evidence>
<evidence type="ECO:0000313" key="6">
    <source>
        <dbReference type="EMBL" id="KST63896.1"/>
    </source>
</evidence>
<dbReference type="InterPro" id="IPR036922">
    <property type="entry name" value="Rieske_2Fe-2S_sf"/>
</dbReference>
<evidence type="ECO:0000256" key="4">
    <source>
        <dbReference type="ARBA" id="ARBA00023014"/>
    </source>
</evidence>
<dbReference type="OrthoDB" id="477744at2"/>
<evidence type="ECO:0000256" key="2">
    <source>
        <dbReference type="ARBA" id="ARBA00022723"/>
    </source>
</evidence>
<dbReference type="AlphaFoldDB" id="A0A0V7ZIR0"/>
<dbReference type="InterPro" id="IPR017941">
    <property type="entry name" value="Rieske_2Fe-2S"/>
</dbReference>
<keyword evidence="3" id="KW-0408">Iron</keyword>
<gene>
    <name evidence="6" type="ORF">BC008_15705</name>
    <name evidence="7" type="ORF">BC008_16480</name>
</gene>
<dbReference type="RefSeq" id="WP_027843257.1">
    <property type="nucleotide sequence ID" value="NZ_LMTZ01000126.1"/>
</dbReference>
<dbReference type="InterPro" id="IPR050584">
    <property type="entry name" value="Cholesterol_7-desaturase"/>
</dbReference>